<feature type="compositionally biased region" description="Basic and acidic residues" evidence="1">
    <location>
        <begin position="45"/>
        <end position="59"/>
    </location>
</feature>
<keyword evidence="3" id="KW-1185">Reference proteome</keyword>
<reference evidence="2" key="1">
    <citation type="submission" date="2023-10" db="EMBL/GenBank/DDBJ databases">
        <title>Genome assemblies of two species of porcelain crab, Petrolisthes cinctipes and Petrolisthes manimaculis (Anomura: Porcellanidae).</title>
        <authorList>
            <person name="Angst P."/>
        </authorList>
    </citation>
    <scope>NUCLEOTIDE SEQUENCE</scope>
    <source>
        <strain evidence="2">PB745_01</strain>
        <tissue evidence="2">Gill</tissue>
    </source>
</reference>
<dbReference type="Proteomes" id="UP001286313">
    <property type="component" value="Unassembled WGS sequence"/>
</dbReference>
<evidence type="ECO:0000313" key="2">
    <source>
        <dbReference type="EMBL" id="KAK3868811.1"/>
    </source>
</evidence>
<organism evidence="2 3">
    <name type="scientific">Petrolisthes cinctipes</name>
    <name type="common">Flat porcelain crab</name>
    <dbReference type="NCBI Taxonomy" id="88211"/>
    <lineage>
        <taxon>Eukaryota</taxon>
        <taxon>Metazoa</taxon>
        <taxon>Ecdysozoa</taxon>
        <taxon>Arthropoda</taxon>
        <taxon>Crustacea</taxon>
        <taxon>Multicrustacea</taxon>
        <taxon>Malacostraca</taxon>
        <taxon>Eumalacostraca</taxon>
        <taxon>Eucarida</taxon>
        <taxon>Decapoda</taxon>
        <taxon>Pleocyemata</taxon>
        <taxon>Anomura</taxon>
        <taxon>Galatheoidea</taxon>
        <taxon>Porcellanidae</taxon>
        <taxon>Petrolisthes</taxon>
    </lineage>
</organism>
<proteinExistence type="predicted"/>
<gene>
    <name evidence="2" type="ORF">Pcinc_025849</name>
</gene>
<sequence length="218" mass="23688">MAGEKLNQGTKLGEKKGKHEGYGWRITGVTKGSENGSWGTLRGTKGKEDGDTREGEKGGSQRTVTMPVSNQMILNLSALNAFFQDMRWVALLILSMALWLSAKTAVQLVMEEGERVVSTLAVKETMVDAVGALVGQLVEQRFIDCHIMLISQATPSAVVNVILRHITAKVGTSVVVVTGGEQDLQQSVRGNTLTTCRALIICFNDQVNTTNTTDIFRY</sequence>
<evidence type="ECO:0000313" key="3">
    <source>
        <dbReference type="Proteomes" id="UP001286313"/>
    </source>
</evidence>
<name>A0AAE1F803_PETCI</name>
<dbReference type="AlphaFoldDB" id="A0AAE1F803"/>
<comment type="caution">
    <text evidence="2">The sequence shown here is derived from an EMBL/GenBank/DDBJ whole genome shotgun (WGS) entry which is preliminary data.</text>
</comment>
<accession>A0AAE1F803</accession>
<protein>
    <submittedName>
        <fullName evidence="2">Uncharacterized protein</fullName>
    </submittedName>
</protein>
<evidence type="ECO:0000256" key="1">
    <source>
        <dbReference type="SAM" id="MobiDB-lite"/>
    </source>
</evidence>
<dbReference type="EMBL" id="JAWQEG010002943">
    <property type="protein sequence ID" value="KAK3868811.1"/>
    <property type="molecule type" value="Genomic_DNA"/>
</dbReference>
<feature type="region of interest" description="Disordered" evidence="1">
    <location>
        <begin position="23"/>
        <end position="63"/>
    </location>
</feature>